<dbReference type="Gene3D" id="3.40.50.2300">
    <property type="match status" value="1"/>
</dbReference>
<dbReference type="SUPFAM" id="SSF52172">
    <property type="entry name" value="CheY-like"/>
    <property type="match status" value="1"/>
</dbReference>
<sequence>MSGPRSLKSKPLLPTFDSHGGFPMPPAKCRVLVIDDHEDSLEVLKLLLGEEDYEVTIAVSIVDALTLARSQEFDLYVLDKHLPDGSGLDLCAKLVALTPRVPCIFYTGDAYEVHRREAMAAGADAYVAKPDIEGLIDNVHKLMANRECATAN</sequence>
<dbReference type="EMBL" id="AH012920">
    <property type="protein sequence ID" value="AAP58606.1"/>
    <property type="molecule type" value="Genomic_DNA"/>
</dbReference>
<dbReference type="AlphaFoldDB" id="Q7X2V8"/>
<dbReference type="PANTHER" id="PTHR44591">
    <property type="entry name" value="STRESS RESPONSE REGULATOR PROTEIN 1"/>
    <property type="match status" value="1"/>
</dbReference>
<dbReference type="SMART" id="SM00448">
    <property type="entry name" value="REC"/>
    <property type="match status" value="1"/>
</dbReference>
<protein>
    <submittedName>
        <fullName evidence="4">Putative two-component response regulator</fullName>
    </submittedName>
</protein>
<dbReference type="InterPro" id="IPR011006">
    <property type="entry name" value="CheY-like_superfamily"/>
</dbReference>
<dbReference type="Pfam" id="PF00072">
    <property type="entry name" value="Response_reg"/>
    <property type="match status" value="1"/>
</dbReference>
<feature type="modified residue" description="4-aspartylphosphate" evidence="2">
    <location>
        <position position="79"/>
    </location>
</feature>
<keyword evidence="1 2" id="KW-0597">Phosphoprotein</keyword>
<evidence type="ECO:0000259" key="3">
    <source>
        <dbReference type="PROSITE" id="PS50110"/>
    </source>
</evidence>
<feature type="domain" description="Response regulatory" evidence="3">
    <location>
        <begin position="30"/>
        <end position="144"/>
    </location>
</feature>
<name>Q7X2V8_9BACT</name>
<dbReference type="GO" id="GO:0000160">
    <property type="term" value="P:phosphorelay signal transduction system"/>
    <property type="evidence" value="ECO:0007669"/>
    <property type="project" value="InterPro"/>
</dbReference>
<evidence type="ECO:0000256" key="1">
    <source>
        <dbReference type="ARBA" id="ARBA00022553"/>
    </source>
</evidence>
<dbReference type="PANTHER" id="PTHR44591:SF3">
    <property type="entry name" value="RESPONSE REGULATORY DOMAIN-CONTAINING PROTEIN"/>
    <property type="match status" value="1"/>
</dbReference>
<evidence type="ECO:0000313" key="4">
    <source>
        <dbReference type="EMBL" id="AAP58606.1"/>
    </source>
</evidence>
<proteinExistence type="predicted"/>
<organism evidence="4">
    <name type="scientific">uncultured Acidobacteriota bacterium</name>
    <dbReference type="NCBI Taxonomy" id="171953"/>
    <lineage>
        <taxon>Bacteria</taxon>
        <taxon>Pseudomonadati</taxon>
        <taxon>Acidobacteriota</taxon>
        <taxon>environmental samples</taxon>
    </lineage>
</organism>
<accession>Q7X2V8</accession>
<reference evidence="4" key="1">
    <citation type="journal article" date="2003" name="Mol. Microbiol.">
        <title>Acidobacteria form a coherent but highly diverse group within the bacterial domain: evidence from environmental genomics.</title>
        <authorList>
            <person name="Quaiser A."/>
            <person name="Ochsenreiter T."/>
            <person name="Lanz C."/>
            <person name="Schuster S.C."/>
            <person name="Treusch A.H."/>
            <person name="Eck J."/>
            <person name="Schleper C."/>
        </authorList>
    </citation>
    <scope>NUCLEOTIDE SEQUENCE</scope>
</reference>
<dbReference type="CDD" id="cd00156">
    <property type="entry name" value="REC"/>
    <property type="match status" value="1"/>
</dbReference>
<dbReference type="InterPro" id="IPR001789">
    <property type="entry name" value="Sig_transdc_resp-reg_receiver"/>
</dbReference>
<dbReference type="PROSITE" id="PS50110">
    <property type="entry name" value="RESPONSE_REGULATORY"/>
    <property type="match status" value="1"/>
</dbReference>
<dbReference type="InterPro" id="IPR050595">
    <property type="entry name" value="Bact_response_regulator"/>
</dbReference>
<evidence type="ECO:0000256" key="2">
    <source>
        <dbReference type="PROSITE-ProRule" id="PRU00169"/>
    </source>
</evidence>